<feature type="transmembrane region" description="Helical" evidence="1">
    <location>
        <begin position="102"/>
        <end position="118"/>
    </location>
</feature>
<dbReference type="EMBL" id="JAAQYP010000015">
    <property type="protein sequence ID" value="NNA95822.1"/>
    <property type="molecule type" value="Genomic_DNA"/>
</dbReference>
<sequence length="124" mass="14372">MPNVQPPNSTAIPSMIKRLLRSVGIGLLTLFVISIGTLLFSALLMHVFDDVEQFHQWREDNYGYLLAWRLTLYSVVTLFWLKLKARLTLSMHQRKRLRRAEFLVVLLLLLVELNKAFFQSGGQV</sequence>
<dbReference type="Proteomes" id="UP000542111">
    <property type="component" value="Unassembled WGS sequence"/>
</dbReference>
<dbReference type="RefSeq" id="WP_076961923.1">
    <property type="nucleotide sequence ID" value="NZ_CBCRYT010000016.1"/>
</dbReference>
<comment type="caution">
    <text evidence="2">The sequence shown here is derived from an EMBL/GenBank/DDBJ whole genome shotgun (WGS) entry which is preliminary data.</text>
</comment>
<evidence type="ECO:0000313" key="3">
    <source>
        <dbReference type="Proteomes" id="UP000542111"/>
    </source>
</evidence>
<keyword evidence="1" id="KW-0472">Membrane</keyword>
<dbReference type="OrthoDB" id="6948242at2"/>
<proteinExistence type="predicted"/>
<feature type="transmembrane region" description="Helical" evidence="1">
    <location>
        <begin position="23"/>
        <end position="42"/>
    </location>
</feature>
<organism evidence="2 3">
    <name type="scientific">Pseudomonas gessardii</name>
    <dbReference type="NCBI Taxonomy" id="78544"/>
    <lineage>
        <taxon>Bacteria</taxon>
        <taxon>Pseudomonadati</taxon>
        <taxon>Pseudomonadota</taxon>
        <taxon>Gammaproteobacteria</taxon>
        <taxon>Pseudomonadales</taxon>
        <taxon>Pseudomonadaceae</taxon>
        <taxon>Pseudomonas</taxon>
    </lineage>
</organism>
<gene>
    <name evidence="2" type="ORF">HBO33_11630</name>
</gene>
<protein>
    <submittedName>
        <fullName evidence="2">Uncharacterized protein</fullName>
    </submittedName>
</protein>
<dbReference type="AlphaFoldDB" id="A0A7Y1QLR0"/>
<evidence type="ECO:0000313" key="2">
    <source>
        <dbReference type="EMBL" id="NNA95822.1"/>
    </source>
</evidence>
<dbReference type="GeneID" id="70104088"/>
<name>A0A7Y1QLR0_9PSED</name>
<evidence type="ECO:0000256" key="1">
    <source>
        <dbReference type="SAM" id="Phobius"/>
    </source>
</evidence>
<reference evidence="2 3" key="1">
    <citation type="journal article" date="2020" name="Front. Microbiol.">
        <title>Genetic Organization of the aprX-lipA2 Operon Affects the Proteolytic Potential of Pseudomonas Species in Milk.</title>
        <authorList>
            <person name="Maier C."/>
            <person name="Huptas C."/>
            <person name="von Neubeck M."/>
            <person name="Scherer S."/>
            <person name="Wenning M."/>
            <person name="Lucking G."/>
        </authorList>
    </citation>
    <scope>NUCLEOTIDE SEQUENCE [LARGE SCALE GENOMIC DNA]</scope>
    <source>
        <strain evidence="2 3">G4779</strain>
    </source>
</reference>
<keyword evidence="1" id="KW-0812">Transmembrane</keyword>
<feature type="transmembrane region" description="Helical" evidence="1">
    <location>
        <begin position="62"/>
        <end position="81"/>
    </location>
</feature>
<keyword evidence="1" id="KW-1133">Transmembrane helix</keyword>
<accession>A0A7Y1QLR0</accession>